<comment type="caution">
    <text evidence="3">The sequence shown here is derived from an EMBL/GenBank/DDBJ whole genome shotgun (WGS) entry which is preliminary data.</text>
</comment>
<evidence type="ECO:0000313" key="3">
    <source>
        <dbReference type="EMBL" id="MFC6034104.1"/>
    </source>
</evidence>
<dbReference type="Pfam" id="PF03886">
    <property type="entry name" value="ABC_trans_aux"/>
    <property type="match status" value="1"/>
</dbReference>
<feature type="chain" id="PRO_5047540408" evidence="1">
    <location>
        <begin position="19"/>
        <end position="205"/>
    </location>
</feature>
<dbReference type="PROSITE" id="PS51257">
    <property type="entry name" value="PROKAR_LIPOPROTEIN"/>
    <property type="match status" value="1"/>
</dbReference>
<keyword evidence="3" id="KW-0449">Lipoprotein</keyword>
<dbReference type="RefSeq" id="WP_379880585.1">
    <property type="nucleotide sequence ID" value="NZ_JBHPON010000001.1"/>
</dbReference>
<keyword evidence="4" id="KW-1185">Reference proteome</keyword>
<dbReference type="InterPro" id="IPR005586">
    <property type="entry name" value="ABC_trans_aux"/>
</dbReference>
<evidence type="ECO:0000313" key="4">
    <source>
        <dbReference type="Proteomes" id="UP001596116"/>
    </source>
</evidence>
<organism evidence="3 4">
    <name type="scientific">Hyphococcus aureus</name>
    <dbReference type="NCBI Taxonomy" id="2666033"/>
    <lineage>
        <taxon>Bacteria</taxon>
        <taxon>Pseudomonadati</taxon>
        <taxon>Pseudomonadota</taxon>
        <taxon>Alphaproteobacteria</taxon>
        <taxon>Parvularculales</taxon>
        <taxon>Parvularculaceae</taxon>
        <taxon>Hyphococcus</taxon>
    </lineage>
</organism>
<feature type="domain" description="ABC-type transport auxiliary lipoprotein component" evidence="2">
    <location>
        <begin position="42"/>
        <end position="191"/>
    </location>
</feature>
<reference evidence="3 4" key="1">
    <citation type="submission" date="2024-09" db="EMBL/GenBank/DDBJ databases">
        <authorList>
            <person name="Zhang Z.-H."/>
        </authorList>
    </citation>
    <scope>NUCLEOTIDE SEQUENCE [LARGE SCALE GENOMIC DNA]</scope>
    <source>
        <strain evidence="3 4">HHTR114</strain>
    </source>
</reference>
<dbReference type="Proteomes" id="UP001596116">
    <property type="component" value="Unassembled WGS sequence"/>
</dbReference>
<evidence type="ECO:0000256" key="1">
    <source>
        <dbReference type="SAM" id="SignalP"/>
    </source>
</evidence>
<name>A0ABW1KR36_9PROT</name>
<accession>A0ABW1KR36</accession>
<evidence type="ECO:0000259" key="2">
    <source>
        <dbReference type="Pfam" id="PF03886"/>
    </source>
</evidence>
<dbReference type="Gene3D" id="3.40.50.10610">
    <property type="entry name" value="ABC-type transport auxiliary lipoprotein component"/>
    <property type="match status" value="1"/>
</dbReference>
<proteinExistence type="predicted"/>
<keyword evidence="1" id="KW-0732">Signal</keyword>
<sequence>MKMLLKSFALLSAVLATACVSILPEAAPAKPRFHIAAADGDALAGEPLAFSLVVDDPRATRVYDSVRIAVSAAPGRIEYLPGAEWADRAPRLFQTAMVQTFEDAGRILAVGDRVAIPVADLVLQTDIRRLEVDVEGADAAVVSVYARLSNGKGTVYAARKFDARVSAASTKPDAVYSAFEMAFDQVITEIVAWTFDAGADARANV</sequence>
<feature type="signal peptide" evidence="1">
    <location>
        <begin position="1"/>
        <end position="18"/>
    </location>
</feature>
<dbReference type="EMBL" id="JBHPON010000001">
    <property type="protein sequence ID" value="MFC6034104.1"/>
    <property type="molecule type" value="Genomic_DNA"/>
</dbReference>
<gene>
    <name evidence="3" type="ORF">ACFMB1_01035</name>
</gene>
<dbReference type="SUPFAM" id="SSF159594">
    <property type="entry name" value="XCC0632-like"/>
    <property type="match status" value="1"/>
</dbReference>
<protein>
    <submittedName>
        <fullName evidence="3">ABC-type transport auxiliary lipoprotein family protein</fullName>
    </submittedName>
</protein>